<evidence type="ECO:0000256" key="5">
    <source>
        <dbReference type="ARBA" id="ARBA00022840"/>
    </source>
</evidence>
<dbReference type="InterPro" id="IPR003593">
    <property type="entry name" value="AAA+_ATPase"/>
</dbReference>
<dbReference type="Gene3D" id="3.40.50.300">
    <property type="entry name" value="P-loop containing nucleotide triphosphate hydrolases"/>
    <property type="match status" value="1"/>
</dbReference>
<evidence type="ECO:0000256" key="2">
    <source>
        <dbReference type="ARBA" id="ARBA00005417"/>
    </source>
</evidence>
<dbReference type="PROSITE" id="PS50893">
    <property type="entry name" value="ABC_TRANSPORTER_2"/>
    <property type="match status" value="1"/>
</dbReference>
<dbReference type="FunFam" id="3.40.50.300:FF:000056">
    <property type="entry name" value="Cell division ATP-binding protein FtsE"/>
    <property type="match status" value="1"/>
</dbReference>
<dbReference type="PANTHER" id="PTHR24220">
    <property type="entry name" value="IMPORT ATP-BINDING PROTEIN"/>
    <property type="match status" value="1"/>
</dbReference>
<dbReference type="GO" id="GO:0022857">
    <property type="term" value="F:transmembrane transporter activity"/>
    <property type="evidence" value="ECO:0007669"/>
    <property type="project" value="TreeGrafter"/>
</dbReference>
<accession>A0A1G6K551</accession>
<name>A0A1G6K551_9BACT</name>
<dbReference type="GO" id="GO:0005886">
    <property type="term" value="C:plasma membrane"/>
    <property type="evidence" value="ECO:0007669"/>
    <property type="project" value="UniProtKB-ARBA"/>
</dbReference>
<reference evidence="7 8" key="1">
    <citation type="submission" date="2016-09" db="EMBL/GenBank/DDBJ databases">
        <authorList>
            <person name="Capua I."/>
            <person name="De Benedictis P."/>
            <person name="Joannis T."/>
            <person name="Lombin L.H."/>
            <person name="Cattoli G."/>
        </authorList>
    </citation>
    <scope>NUCLEOTIDE SEQUENCE [LARGE SCALE GENOMIC DNA]</scope>
    <source>
        <strain evidence="7 8">A7P-90m</strain>
    </source>
</reference>
<dbReference type="PROSITE" id="PS00211">
    <property type="entry name" value="ABC_TRANSPORTER_1"/>
    <property type="match status" value="1"/>
</dbReference>
<dbReference type="InterPro" id="IPR003439">
    <property type="entry name" value="ABC_transporter-like_ATP-bd"/>
</dbReference>
<evidence type="ECO:0000313" key="8">
    <source>
        <dbReference type="Proteomes" id="UP000199452"/>
    </source>
</evidence>
<evidence type="ECO:0000256" key="4">
    <source>
        <dbReference type="ARBA" id="ARBA00022741"/>
    </source>
</evidence>
<dbReference type="SUPFAM" id="SSF52540">
    <property type="entry name" value="P-loop containing nucleoside triphosphate hydrolases"/>
    <property type="match status" value="1"/>
</dbReference>
<gene>
    <name evidence="7" type="ORF">SAMN05216323_102315</name>
</gene>
<dbReference type="OrthoDB" id="9802264at2"/>
<keyword evidence="8" id="KW-1185">Reference proteome</keyword>
<dbReference type="STRING" id="1640674.SAMN05216323_102315"/>
<sequence>MSLDTIIEIKSANIFQNENLVLSGVNLAVDKGEFIYLIGKVGSGKSSLVKTINAELPLKEGTGVVAGFDLVKIKRKQIPLLRRKMGIVFQDFQLLSDRSVYDNLLFVLKATGWKNKAEIKQRISDVLEKVGLQYKDYKLPHQLSGGEQQRVVIARALLNNPEIILADEPTGNLDPETSDDIMKLLVEISKSGRAVIMATHNYGLLKKFPARTIKCEKGQLCESVAAAEIDFESLME</sequence>
<dbReference type="Pfam" id="PF00005">
    <property type="entry name" value="ABC_tran"/>
    <property type="match status" value="1"/>
</dbReference>
<dbReference type="PANTHER" id="PTHR24220:SF470">
    <property type="entry name" value="CELL DIVISION ATP-BINDING PROTEIN FTSE"/>
    <property type="match status" value="1"/>
</dbReference>
<dbReference type="InterPro" id="IPR017871">
    <property type="entry name" value="ABC_transporter-like_CS"/>
</dbReference>
<comment type="similarity">
    <text evidence="2">Belongs to the ABC transporter superfamily.</text>
</comment>
<proteinExistence type="inferred from homology"/>
<evidence type="ECO:0000259" key="6">
    <source>
        <dbReference type="PROSITE" id="PS50893"/>
    </source>
</evidence>
<keyword evidence="7" id="KW-0131">Cell cycle</keyword>
<protein>
    <recommendedName>
        <fullName evidence="3">Cell division ATP-binding protein FtsE</fullName>
    </recommendedName>
</protein>
<dbReference type="InterPro" id="IPR027417">
    <property type="entry name" value="P-loop_NTPase"/>
</dbReference>
<organism evidence="7 8">
    <name type="scientific">Williamwhitmania taraxaci</name>
    <dbReference type="NCBI Taxonomy" id="1640674"/>
    <lineage>
        <taxon>Bacteria</taxon>
        <taxon>Pseudomonadati</taxon>
        <taxon>Bacteroidota</taxon>
        <taxon>Bacteroidia</taxon>
        <taxon>Bacteroidales</taxon>
        <taxon>Williamwhitmaniaceae</taxon>
        <taxon>Williamwhitmania</taxon>
    </lineage>
</organism>
<feature type="domain" description="ABC transporter" evidence="6">
    <location>
        <begin position="7"/>
        <end position="236"/>
    </location>
</feature>
<dbReference type="InterPro" id="IPR015854">
    <property type="entry name" value="ABC_transpr_LolD-like"/>
</dbReference>
<keyword evidence="7" id="KW-0132">Cell division</keyword>
<evidence type="ECO:0000256" key="1">
    <source>
        <dbReference type="ARBA" id="ARBA00002579"/>
    </source>
</evidence>
<keyword evidence="4" id="KW-0547">Nucleotide-binding</keyword>
<dbReference type="RefSeq" id="WP_092437610.1">
    <property type="nucleotide sequence ID" value="NZ_FMYP01000023.1"/>
</dbReference>
<dbReference type="GO" id="GO:0051301">
    <property type="term" value="P:cell division"/>
    <property type="evidence" value="ECO:0007669"/>
    <property type="project" value="UniProtKB-KW"/>
</dbReference>
<dbReference type="GO" id="GO:0005524">
    <property type="term" value="F:ATP binding"/>
    <property type="evidence" value="ECO:0007669"/>
    <property type="project" value="UniProtKB-KW"/>
</dbReference>
<evidence type="ECO:0000313" key="7">
    <source>
        <dbReference type="EMBL" id="SDC26084.1"/>
    </source>
</evidence>
<dbReference type="Proteomes" id="UP000199452">
    <property type="component" value="Unassembled WGS sequence"/>
</dbReference>
<dbReference type="EMBL" id="FMYP01000023">
    <property type="protein sequence ID" value="SDC26084.1"/>
    <property type="molecule type" value="Genomic_DNA"/>
</dbReference>
<evidence type="ECO:0000256" key="3">
    <source>
        <dbReference type="ARBA" id="ARBA00020019"/>
    </source>
</evidence>
<comment type="function">
    <text evidence="1">Part of the ABC transporter FtsEX involved in cellular division. Important for assembly or stability of the septal ring.</text>
</comment>
<dbReference type="AlphaFoldDB" id="A0A1G6K551"/>
<keyword evidence="5 7" id="KW-0067">ATP-binding</keyword>
<dbReference type="GO" id="GO:0016887">
    <property type="term" value="F:ATP hydrolysis activity"/>
    <property type="evidence" value="ECO:0007669"/>
    <property type="project" value="InterPro"/>
</dbReference>
<dbReference type="SMART" id="SM00382">
    <property type="entry name" value="AAA"/>
    <property type="match status" value="1"/>
</dbReference>